<keyword evidence="3" id="KW-1185">Reference proteome</keyword>
<keyword evidence="1" id="KW-0812">Transmembrane</keyword>
<proteinExistence type="predicted"/>
<reference evidence="2 3" key="1">
    <citation type="submission" date="2022-09" db="EMBL/GenBank/DDBJ databases">
        <title>New species of Phenylobacterium.</title>
        <authorList>
            <person name="Mieszkin S."/>
        </authorList>
    </citation>
    <scope>NUCLEOTIDE SEQUENCE [LARGE SCALE GENOMIC DNA]</scope>
    <source>
        <strain evidence="2 3">HK31-G</strain>
    </source>
</reference>
<dbReference type="EMBL" id="JAOTJD010000071">
    <property type="protein sequence ID" value="MFD3266622.1"/>
    <property type="molecule type" value="Genomic_DNA"/>
</dbReference>
<evidence type="ECO:0000313" key="2">
    <source>
        <dbReference type="EMBL" id="MFD3266622.1"/>
    </source>
</evidence>
<sequence length="107" mass="11161">MAPLIGPLAAVGLEAPLLTAVMVLTVRWMERLNLISHRPVGRAAIGLTGACVVLMGEVAGALLAPDHREALSRFFTPVGLLGLALVGVAAVIPLVLLAWPSPGRRLR</sequence>
<organism evidence="2 3">
    <name type="scientific">Phenylobacterium ferrooxidans</name>
    <dbReference type="NCBI Taxonomy" id="2982689"/>
    <lineage>
        <taxon>Bacteria</taxon>
        <taxon>Pseudomonadati</taxon>
        <taxon>Pseudomonadota</taxon>
        <taxon>Alphaproteobacteria</taxon>
        <taxon>Caulobacterales</taxon>
        <taxon>Caulobacteraceae</taxon>
        <taxon>Phenylobacterium</taxon>
    </lineage>
</organism>
<feature type="transmembrane region" description="Helical" evidence="1">
    <location>
        <begin position="6"/>
        <end position="28"/>
    </location>
</feature>
<accession>A0ABW6D2G4</accession>
<dbReference type="Proteomes" id="UP001598130">
    <property type="component" value="Unassembled WGS sequence"/>
</dbReference>
<feature type="transmembrane region" description="Helical" evidence="1">
    <location>
        <begin position="74"/>
        <end position="99"/>
    </location>
</feature>
<evidence type="ECO:0000256" key="1">
    <source>
        <dbReference type="SAM" id="Phobius"/>
    </source>
</evidence>
<comment type="caution">
    <text evidence="2">The sequence shown here is derived from an EMBL/GenBank/DDBJ whole genome shotgun (WGS) entry which is preliminary data.</text>
</comment>
<protein>
    <submittedName>
        <fullName evidence="2">Uncharacterized protein</fullName>
    </submittedName>
</protein>
<dbReference type="RefSeq" id="WP_377371855.1">
    <property type="nucleotide sequence ID" value="NZ_JAOTJD010000071.1"/>
</dbReference>
<keyword evidence="1" id="KW-0472">Membrane</keyword>
<evidence type="ECO:0000313" key="3">
    <source>
        <dbReference type="Proteomes" id="UP001598130"/>
    </source>
</evidence>
<name>A0ABW6D2G4_9CAUL</name>
<feature type="transmembrane region" description="Helical" evidence="1">
    <location>
        <begin position="40"/>
        <end position="62"/>
    </location>
</feature>
<gene>
    <name evidence="2" type="ORF">OCL97_22005</name>
</gene>
<keyword evidence="1" id="KW-1133">Transmembrane helix</keyword>